<feature type="domain" description="MMS19 N-terminal" evidence="2">
    <location>
        <begin position="48"/>
        <end position="291"/>
    </location>
</feature>
<dbReference type="EMBL" id="JAFJZO010000041">
    <property type="protein sequence ID" value="KAG5488343.1"/>
    <property type="molecule type" value="Genomic_DNA"/>
</dbReference>
<evidence type="ECO:0000313" key="4">
    <source>
        <dbReference type="Proteomes" id="UP000674318"/>
    </source>
</evidence>
<comment type="caution">
    <text evidence="3">The sequence shown here is derived from an EMBL/GenBank/DDBJ whole genome shotgun (WGS) entry which is preliminary data.</text>
</comment>
<dbReference type="GO" id="GO:0006281">
    <property type="term" value="P:DNA repair"/>
    <property type="evidence" value="ECO:0007669"/>
    <property type="project" value="UniProtKB-UniRule"/>
</dbReference>
<keyword evidence="1" id="KW-0539">Nucleus</keyword>
<dbReference type="OrthoDB" id="342900at2759"/>
<dbReference type="Pfam" id="PF14500">
    <property type="entry name" value="MMS19_N"/>
    <property type="match status" value="1"/>
</dbReference>
<name>A0A836HVE6_9TRYP</name>
<dbReference type="SUPFAM" id="SSF48371">
    <property type="entry name" value="ARM repeat"/>
    <property type="match status" value="1"/>
</dbReference>
<dbReference type="RefSeq" id="XP_067752166.1">
    <property type="nucleotide sequence ID" value="XM_067903866.1"/>
</dbReference>
<organism evidence="3 4">
    <name type="scientific">Porcisia hertigi</name>
    <dbReference type="NCBI Taxonomy" id="2761500"/>
    <lineage>
        <taxon>Eukaryota</taxon>
        <taxon>Discoba</taxon>
        <taxon>Euglenozoa</taxon>
        <taxon>Kinetoplastea</taxon>
        <taxon>Metakinetoplastina</taxon>
        <taxon>Trypanosomatida</taxon>
        <taxon>Trypanosomatidae</taxon>
        <taxon>Leishmaniinae</taxon>
        <taxon>Porcisia</taxon>
    </lineage>
</organism>
<dbReference type="InterPro" id="IPR029240">
    <property type="entry name" value="MMS19_N"/>
</dbReference>
<dbReference type="KEGG" id="phet:94293943"/>
<comment type="subcellular location">
    <subcellularLocation>
        <location evidence="1">Nucleus</location>
    </subcellularLocation>
</comment>
<dbReference type="InterPro" id="IPR016024">
    <property type="entry name" value="ARM-type_fold"/>
</dbReference>
<dbReference type="PANTHER" id="PTHR12891">
    <property type="entry name" value="DNA REPAIR/TRANSCRIPTION PROTEIN MET18/MMS19"/>
    <property type="match status" value="1"/>
</dbReference>
<dbReference type="Proteomes" id="UP000674318">
    <property type="component" value="Unassembled WGS sequence"/>
</dbReference>
<keyword evidence="4" id="KW-1185">Reference proteome</keyword>
<keyword evidence="1" id="KW-0227">DNA damage</keyword>
<proteinExistence type="inferred from homology"/>
<dbReference type="AlphaFoldDB" id="A0A836HVE6"/>
<keyword evidence="1" id="KW-0234">DNA repair</keyword>
<dbReference type="GO" id="GO:0051604">
    <property type="term" value="P:protein maturation"/>
    <property type="evidence" value="ECO:0007669"/>
    <property type="project" value="UniProtKB-UniRule"/>
</dbReference>
<dbReference type="GO" id="GO:0097361">
    <property type="term" value="C:cytosolic [4Fe-4S] assembly targeting complex"/>
    <property type="evidence" value="ECO:0007669"/>
    <property type="project" value="UniProtKB-UniRule"/>
</dbReference>
<dbReference type="GeneID" id="94293943"/>
<comment type="similarity">
    <text evidence="1">Belongs to the MET18/MMS19 family.</text>
</comment>
<dbReference type="PANTHER" id="PTHR12891:SF0">
    <property type="entry name" value="MMS19 NUCLEOTIDE EXCISION REPAIR PROTEIN HOMOLOG"/>
    <property type="match status" value="1"/>
</dbReference>
<sequence length="955" mass="103655">MAMEELISTAIAADGVAPDNVRDALRCHSLLSICEGMQEYLCAPEKVQPAMRLLASVAVDRGDLSKTDVGLLFSFFAEKLAQHNLQTTALNCLALLISSIKEQHACDEELFRNLSASFTRHVQVQQIPLNNRRSCFCIMSFLFTEKTLGLCDGDTLAVLLGLMDGESDPELVLQTFDLHVIVATCSTKEAFATVADDYFESISSYFPVVFSQPPGCKVTKADLRTHLKRCLCLDVYKELCIPFMHSKLSSPSTAVKEDILDVLLSCFDTYRWQDLVPHYQSLVLHMKSEVIKLSSFADRTANATLTKCVHMGCEILGRVSKQCSITTQSEALEIFGPVVEGFLAALTADPSTCSAYATMMFHVLTGAWNCCLFLSSYLFTMLSMTIDGAERPANAYLLLSVVASSMLDGLCVFPGESHKEQLRGSIERTTPLITEAVTCCSQRWRGSEDEKRVDDFTVMCGCEFIVSVLKLSALIEHWMPVAALSEGVDTIVWVALTRAEISTKVCRLLREYAAVDAMQAQEALGRLLSNPSAPAQEALAVTCDLASTSPAGLLLAFENGFLSPKCGWMGGISPEQRAASLNKTLQDFGNALQDDVADRMVALLSREDVSPEFFECAHRVAANLSGDTCAGLLSTEGSLSLFGIAAVVSSRTHLPRVQCNWTDTAAQLVDLTTADHQAWRRVGMEGVTGMLINKVYPEGTPALLTCNSPGRHLNMGIATLWGKLLEGCAGRGSATGPPPGVLVSSFLYEIFGEGAPALYCDCTAVQEAFSYVPFLATQIAACPSVLQLLLASGIGHSERPGPMLCAAIQCLVDTETEERIQGCLVDLLEVVRRLTSGGADGEYALARALLCSIDAKSGGNVALARFVLFNESSLRALLEGTTDAALAVRCRSLQLITSLARGAMSLMKSCSQEDKAELMRARDYILLVTKRSLGDHKRRVRQASAACRHEWFKVK</sequence>
<comment type="function">
    <text evidence="1">Key component of the cytosolic iron-sulfur protein assembly (CIA) complex, a multiprotein complex that mediates the incorporation of iron-sulfur cluster into apoproteins specifically involved in DNA metabolism and genomic integrity. In the CIA complex, MMS19 acts as an adapter between early-acting CIA components and a subset of cellular target iron-sulfur proteins.</text>
</comment>
<dbReference type="GO" id="GO:0005634">
    <property type="term" value="C:nucleus"/>
    <property type="evidence" value="ECO:0007669"/>
    <property type="project" value="UniProtKB-SubCell"/>
</dbReference>
<protein>
    <recommendedName>
        <fullName evidence="1">MMS19 nucleotide excision repair protein</fullName>
    </recommendedName>
</protein>
<gene>
    <name evidence="3" type="ORF">JKF63_07938</name>
</gene>
<evidence type="ECO:0000259" key="2">
    <source>
        <dbReference type="Pfam" id="PF14500"/>
    </source>
</evidence>
<dbReference type="GO" id="GO:0016226">
    <property type="term" value="P:iron-sulfur cluster assembly"/>
    <property type="evidence" value="ECO:0007669"/>
    <property type="project" value="UniProtKB-UniRule"/>
</dbReference>
<reference evidence="3 4" key="1">
    <citation type="submission" date="2021-02" db="EMBL/GenBank/DDBJ databases">
        <title>Porcisia hertigi Genome sequencing and assembly.</title>
        <authorList>
            <person name="Almutairi H."/>
            <person name="Gatherer D."/>
        </authorList>
    </citation>
    <scope>NUCLEOTIDE SEQUENCE [LARGE SCALE GENOMIC DNA]</scope>
    <source>
        <strain evidence="3 4">C119</strain>
    </source>
</reference>
<evidence type="ECO:0000256" key="1">
    <source>
        <dbReference type="RuleBase" id="RU367072"/>
    </source>
</evidence>
<dbReference type="InterPro" id="IPR039920">
    <property type="entry name" value="MMS19"/>
</dbReference>
<accession>A0A836HVE6</accession>
<evidence type="ECO:0000313" key="3">
    <source>
        <dbReference type="EMBL" id="KAG5488343.1"/>
    </source>
</evidence>